<feature type="compositionally biased region" description="Low complexity" evidence="1">
    <location>
        <begin position="94"/>
        <end position="108"/>
    </location>
</feature>
<proteinExistence type="predicted"/>
<comment type="caution">
    <text evidence="2">The sequence shown here is derived from an EMBL/GenBank/DDBJ whole genome shotgun (WGS) entry which is preliminary data.</text>
</comment>
<feature type="region of interest" description="Disordered" evidence="1">
    <location>
        <begin position="79"/>
        <end position="108"/>
    </location>
</feature>
<gene>
    <name evidence="2" type="ORF">FE633_17045</name>
</gene>
<evidence type="ECO:0000256" key="1">
    <source>
        <dbReference type="SAM" id="MobiDB-lite"/>
    </source>
</evidence>
<organism evidence="2 3">
    <name type="scientific">Streptomyces montanus</name>
    <dbReference type="NCBI Taxonomy" id="2580423"/>
    <lineage>
        <taxon>Bacteria</taxon>
        <taxon>Bacillati</taxon>
        <taxon>Actinomycetota</taxon>
        <taxon>Actinomycetes</taxon>
        <taxon>Kitasatosporales</taxon>
        <taxon>Streptomycetaceae</taxon>
        <taxon>Streptomyces</taxon>
    </lineage>
</organism>
<accession>A0A5R9FU32</accession>
<dbReference type="Proteomes" id="UP000305906">
    <property type="component" value="Unassembled WGS sequence"/>
</dbReference>
<protein>
    <submittedName>
        <fullName evidence="2">Uncharacterized protein</fullName>
    </submittedName>
</protein>
<sequence>MGTTLTDLSAEHIGKLIEVDDSVMVDSRTVLIAATRRVRLLDYQQQNGATRILDESVPQWPTWIEWADWRTFRVLNRTRRTPTFPPRARPGPPAARTGPRPAGTPAGP</sequence>
<feature type="compositionally biased region" description="Pro residues" evidence="1">
    <location>
        <begin position="83"/>
        <end position="93"/>
    </location>
</feature>
<dbReference type="AlphaFoldDB" id="A0A5R9FU32"/>
<reference evidence="2 3" key="1">
    <citation type="submission" date="2019-05" db="EMBL/GenBank/DDBJ databases">
        <title>Streptomyces sp. NEAU-C151, a novel actinomycete isolated from soil.</title>
        <authorList>
            <person name="Han L."/>
            <person name="Jiang H."/>
        </authorList>
    </citation>
    <scope>NUCLEOTIDE SEQUENCE [LARGE SCALE GENOMIC DNA]</scope>
    <source>
        <strain evidence="2 3">NEAU-C151</strain>
    </source>
</reference>
<name>A0A5R9FU32_9ACTN</name>
<feature type="non-terminal residue" evidence="2">
    <location>
        <position position="108"/>
    </location>
</feature>
<keyword evidence="3" id="KW-1185">Reference proteome</keyword>
<evidence type="ECO:0000313" key="3">
    <source>
        <dbReference type="Proteomes" id="UP000305906"/>
    </source>
</evidence>
<evidence type="ECO:0000313" key="2">
    <source>
        <dbReference type="EMBL" id="TLS44858.1"/>
    </source>
</evidence>
<dbReference type="EMBL" id="VBZC01000017">
    <property type="protein sequence ID" value="TLS44858.1"/>
    <property type="molecule type" value="Genomic_DNA"/>
</dbReference>